<dbReference type="AlphaFoldDB" id="A0A449AR80"/>
<sequence length="96" mass="10744">MSKINDFLKKIHSFQWIYIGLWALWAILLITLVLLSTLYKAPADVDGKAFHSNVVASVALLFLIVFFSSIVSTVVVQLYLSKKGLRRSMARSGGKK</sequence>
<reference evidence="2 3" key="1">
    <citation type="submission" date="2019-01" db="EMBL/GenBank/DDBJ databases">
        <authorList>
            <consortium name="Pathogen Informatics"/>
        </authorList>
    </citation>
    <scope>NUCLEOTIDE SEQUENCE [LARGE SCALE GENOMIC DNA]</scope>
    <source>
        <strain evidence="2 3">NCTC10146</strain>
    </source>
</reference>
<keyword evidence="1" id="KW-0812">Transmembrane</keyword>
<keyword evidence="1" id="KW-0472">Membrane</keyword>
<evidence type="ECO:0000256" key="1">
    <source>
        <dbReference type="SAM" id="Phobius"/>
    </source>
</evidence>
<accession>A0A449AR80</accession>
<dbReference type="Proteomes" id="UP000290495">
    <property type="component" value="Chromosome"/>
</dbReference>
<keyword evidence="1" id="KW-1133">Transmembrane helix</keyword>
<dbReference type="RefSeq" id="WP_129721227.1">
    <property type="nucleotide sequence ID" value="NZ_LR215010.1"/>
</dbReference>
<evidence type="ECO:0000313" key="2">
    <source>
        <dbReference type="EMBL" id="VEU69043.1"/>
    </source>
</evidence>
<gene>
    <name evidence="2" type="ORF">NCTC10146_00513</name>
</gene>
<organism evidence="2 3">
    <name type="scientific">Mycoplasmopsis canis</name>
    <dbReference type="NCBI Taxonomy" id="29555"/>
    <lineage>
        <taxon>Bacteria</taxon>
        <taxon>Bacillati</taxon>
        <taxon>Mycoplasmatota</taxon>
        <taxon>Mycoplasmoidales</taxon>
        <taxon>Metamycoplasmataceae</taxon>
        <taxon>Mycoplasmopsis</taxon>
    </lineage>
</organism>
<dbReference type="EMBL" id="LR215010">
    <property type="protein sequence ID" value="VEU69043.1"/>
    <property type="molecule type" value="Genomic_DNA"/>
</dbReference>
<name>A0A449AR80_9BACT</name>
<evidence type="ECO:0000313" key="3">
    <source>
        <dbReference type="Proteomes" id="UP000290495"/>
    </source>
</evidence>
<feature type="transmembrane region" description="Helical" evidence="1">
    <location>
        <begin position="16"/>
        <end position="39"/>
    </location>
</feature>
<protein>
    <submittedName>
        <fullName evidence="2">Uncharacterized protein</fullName>
    </submittedName>
</protein>
<feature type="transmembrane region" description="Helical" evidence="1">
    <location>
        <begin position="59"/>
        <end position="80"/>
    </location>
</feature>
<proteinExistence type="predicted"/>